<evidence type="ECO:0000256" key="5">
    <source>
        <dbReference type="ARBA" id="ARBA00024749"/>
    </source>
</evidence>
<dbReference type="InterPro" id="IPR011725">
    <property type="entry name" value="PQQ_synth_PqqA"/>
</dbReference>
<dbReference type="HAMAP" id="MF_00656">
    <property type="entry name" value="PQQ_syn_PqqA"/>
    <property type="match status" value="1"/>
</dbReference>
<feature type="cross-link" description="Pyrroloquinoline quinone (Glu-Tyr)" evidence="7">
    <location>
        <begin position="67"/>
        <end position="71"/>
    </location>
</feature>
<comment type="pathway">
    <text evidence="1 7">Cofactor biosynthesis; pyrroloquinoline quinone biosynthesis.</text>
</comment>
<evidence type="ECO:0000313" key="8">
    <source>
        <dbReference type="EMBL" id="MFD2114041.1"/>
    </source>
</evidence>
<evidence type="ECO:0000256" key="3">
    <source>
        <dbReference type="ARBA" id="ARBA00015086"/>
    </source>
</evidence>
<evidence type="ECO:0000256" key="1">
    <source>
        <dbReference type="ARBA" id="ARBA00004886"/>
    </source>
</evidence>
<dbReference type="NCBIfam" id="TIGR02107">
    <property type="entry name" value="PQQ_syn_pqqA"/>
    <property type="match status" value="1"/>
</dbReference>
<organism evidence="8 9">
    <name type="scientific">Thiorhodococcus fuscus</name>
    <dbReference type="NCBI Taxonomy" id="527200"/>
    <lineage>
        <taxon>Bacteria</taxon>
        <taxon>Pseudomonadati</taxon>
        <taxon>Pseudomonadota</taxon>
        <taxon>Gammaproteobacteria</taxon>
        <taxon>Chromatiales</taxon>
        <taxon>Chromatiaceae</taxon>
        <taxon>Thiorhodococcus</taxon>
    </lineage>
</organism>
<name>A0ABW4YEJ8_9GAMM</name>
<keyword evidence="9" id="KW-1185">Reference proteome</keyword>
<comment type="similarity">
    <text evidence="2 7">Belongs to the PqqA family.</text>
</comment>
<evidence type="ECO:0000256" key="4">
    <source>
        <dbReference type="ARBA" id="ARBA00022905"/>
    </source>
</evidence>
<reference evidence="9" key="1">
    <citation type="journal article" date="2019" name="Int. J. Syst. Evol. Microbiol.">
        <title>The Global Catalogue of Microorganisms (GCM) 10K type strain sequencing project: providing services to taxonomists for standard genome sequencing and annotation.</title>
        <authorList>
            <consortium name="The Broad Institute Genomics Platform"/>
            <consortium name="The Broad Institute Genome Sequencing Center for Infectious Disease"/>
            <person name="Wu L."/>
            <person name="Ma J."/>
        </authorList>
    </citation>
    <scope>NUCLEOTIDE SEQUENCE [LARGE SCALE GENOMIC DNA]</scope>
    <source>
        <strain evidence="9">KACC 12597</strain>
    </source>
</reference>
<dbReference type="EMBL" id="JBHUHX010000062">
    <property type="protein sequence ID" value="MFD2114041.1"/>
    <property type="molecule type" value="Genomic_DNA"/>
</dbReference>
<comment type="caution">
    <text evidence="8">The sequence shown here is derived from an EMBL/GenBank/DDBJ whole genome shotgun (WGS) entry which is preliminary data.</text>
</comment>
<evidence type="ECO:0000313" key="9">
    <source>
        <dbReference type="Proteomes" id="UP001597337"/>
    </source>
</evidence>
<keyword evidence="4 7" id="KW-0884">PQQ biosynthesis</keyword>
<sequence length="75" mass="8813">MAHLLLLLSATHRDPKIHPRPRQGLRYGSRLATTRGNTMPSPLCRRRRTRPMTWSTPAYEDLRLGFEINLYINNR</sequence>
<evidence type="ECO:0000256" key="6">
    <source>
        <dbReference type="ARBA" id="ARBA00030967"/>
    </source>
</evidence>
<comment type="function">
    <text evidence="5 7">Required for coenzyme pyrroloquinoline quinone (PQQ) biosynthesis. PQQ is probably formed by cross-linking a specific glutamate to a specific tyrosine residue and excising these residues from the peptide.</text>
</comment>
<protein>
    <recommendedName>
        <fullName evidence="3 7">Coenzyme PQQ synthesis protein A</fullName>
    </recommendedName>
    <alternativeName>
        <fullName evidence="6 7">Pyrroloquinoline quinone biosynthesis protein A</fullName>
    </alternativeName>
</protein>
<accession>A0ABW4YEJ8</accession>
<gene>
    <name evidence="7 8" type="primary">pqqA</name>
    <name evidence="8" type="ORF">ACFSJC_19505</name>
</gene>
<evidence type="ECO:0000256" key="2">
    <source>
        <dbReference type="ARBA" id="ARBA00009325"/>
    </source>
</evidence>
<proteinExistence type="inferred from homology"/>
<dbReference type="Pfam" id="PF08042">
    <property type="entry name" value="PqqA"/>
    <property type="match status" value="1"/>
</dbReference>
<evidence type="ECO:0000256" key="7">
    <source>
        <dbReference type="HAMAP-Rule" id="MF_00656"/>
    </source>
</evidence>
<dbReference type="Proteomes" id="UP001597337">
    <property type="component" value="Unassembled WGS sequence"/>
</dbReference>
<dbReference type="RefSeq" id="WP_386028910.1">
    <property type="nucleotide sequence ID" value="NZ_JBHUHX010000062.1"/>
</dbReference>